<dbReference type="GeneID" id="119745243"/>
<dbReference type="AlphaFoldDB" id="A0A914BN69"/>
<dbReference type="PANTHER" id="PTHR47331">
    <property type="entry name" value="PHD-TYPE DOMAIN-CONTAINING PROTEIN"/>
    <property type="match status" value="1"/>
</dbReference>
<evidence type="ECO:0000313" key="2">
    <source>
        <dbReference type="Proteomes" id="UP000887568"/>
    </source>
</evidence>
<sequence length="341" mass="38918">MSDIEGMFSQVLVPRDDRDLLRLLWWDNGDIKRPLTEYRMTVHVFGAVSSPSCANYALKKTADDHAGCEEIAHIIHRNCYVVDCLCSTPTVSKAGQLVKGLTETCSKGGFHLTKWVSNKKEVLENIPKDERGRNWKDLNIDGEKLPVERTLGMMWSIEDDEFGYKIEMRDRPPTRRGILSTVSSVFDPLKCVSPVVPPAKQLLQAACRMKLGWDEEIPPDLSKKWQNWQLELPRLAEFKMVRCLKPDGFEEPKSVTLHHFADASELGYGTISFLRLVNYEGEVKCSFLMSKSRVAPLKQVTIPRMELTAATVAVRVDHMIRKELEIEVDDTYWTDSMSVLR</sequence>
<dbReference type="EnsemblMetazoa" id="XM_038221467.1">
    <property type="protein sequence ID" value="XP_038077395.1"/>
    <property type="gene ID" value="LOC119745243"/>
</dbReference>
<proteinExistence type="predicted"/>
<dbReference type="InterPro" id="IPR008042">
    <property type="entry name" value="Retrotrans_Pao"/>
</dbReference>
<dbReference type="Pfam" id="PF05380">
    <property type="entry name" value="Peptidase_A17"/>
    <property type="match status" value="1"/>
</dbReference>
<dbReference type="OrthoDB" id="10051210at2759"/>
<dbReference type="Proteomes" id="UP000887568">
    <property type="component" value="Unplaced"/>
</dbReference>
<evidence type="ECO:0000313" key="1">
    <source>
        <dbReference type="EnsemblMetazoa" id="XP_038077395.1"/>
    </source>
</evidence>
<dbReference type="RefSeq" id="XP_038064667.1">
    <property type="nucleotide sequence ID" value="XM_038208739.1"/>
</dbReference>
<reference evidence="1" key="1">
    <citation type="submission" date="2022-11" db="UniProtKB">
        <authorList>
            <consortium name="EnsemblMetazoa"/>
        </authorList>
    </citation>
    <scope>IDENTIFICATION</scope>
</reference>
<dbReference type="GeneID" id="119735048"/>
<keyword evidence="2" id="KW-1185">Reference proteome</keyword>
<protein>
    <submittedName>
        <fullName evidence="1">Uncharacterized protein</fullName>
    </submittedName>
</protein>
<dbReference type="RefSeq" id="XP_038077395.1">
    <property type="nucleotide sequence ID" value="XM_038221467.1"/>
</dbReference>
<dbReference type="EnsemblMetazoa" id="XM_038208739.1">
    <property type="protein sequence ID" value="XP_038064667.1"/>
    <property type="gene ID" value="LOC119735048"/>
</dbReference>
<dbReference type="OMA" id="FYFDTQF"/>
<dbReference type="PANTHER" id="PTHR47331:SF1">
    <property type="entry name" value="GAG-LIKE PROTEIN"/>
    <property type="match status" value="1"/>
</dbReference>
<organism evidence="1 2">
    <name type="scientific">Patiria miniata</name>
    <name type="common">Bat star</name>
    <name type="synonym">Asterina miniata</name>
    <dbReference type="NCBI Taxonomy" id="46514"/>
    <lineage>
        <taxon>Eukaryota</taxon>
        <taxon>Metazoa</taxon>
        <taxon>Echinodermata</taxon>
        <taxon>Eleutherozoa</taxon>
        <taxon>Asterozoa</taxon>
        <taxon>Asteroidea</taxon>
        <taxon>Valvatacea</taxon>
        <taxon>Valvatida</taxon>
        <taxon>Asterinidae</taxon>
        <taxon>Patiria</taxon>
    </lineage>
</organism>
<accession>A0A914BN69</accession>
<name>A0A914BN69_PATMI</name>